<reference evidence="1 2" key="1">
    <citation type="submission" date="2022-02" db="EMBL/GenBank/DDBJ databases">
        <title>Paenibacillus sp. MBLB1776 Whole Genome Shotgun Sequencing.</title>
        <authorList>
            <person name="Hwang C.Y."/>
            <person name="Cho E.-S."/>
            <person name="Seo M.-J."/>
        </authorList>
    </citation>
    <scope>NUCLEOTIDE SEQUENCE [LARGE SCALE GENOMIC DNA]</scope>
    <source>
        <strain evidence="1 2">MBLB1776</strain>
    </source>
</reference>
<dbReference type="NCBIfam" id="TIGR01509">
    <property type="entry name" value="HAD-SF-IA-v3"/>
    <property type="match status" value="1"/>
</dbReference>
<protein>
    <submittedName>
        <fullName evidence="1">HAD family phosphatase</fullName>
    </submittedName>
</protein>
<sequence length="221" mass="25129">MKFNAVIFDKDGVIVNTQPIHYKVFKDFCSEYGWEFTRDDYESFNGTTSMEMFHRINTYYPSDITIDKWVELFQNRYLKEIYNSDKLELITGVKELIVTLSNHGIHLAVASSARKEKINFILNKFDLSPYFDVIVSGYEVARSKPSPDIFLTAAERLGVPSKECIVIEDSTNGVVAAKQAGIYCIGYQNELGKQDLSLANYVVKDLNLLTNSSFARGIVKD</sequence>
<dbReference type="NCBIfam" id="TIGR01549">
    <property type="entry name" value="HAD-SF-IA-v1"/>
    <property type="match status" value="1"/>
</dbReference>
<dbReference type="SFLD" id="SFLDG01129">
    <property type="entry name" value="C1.5:_HAD__Beta-PGM__Phosphata"/>
    <property type="match status" value="1"/>
</dbReference>
<dbReference type="SUPFAM" id="SSF56784">
    <property type="entry name" value="HAD-like"/>
    <property type="match status" value="1"/>
</dbReference>
<dbReference type="SFLD" id="SFLDS00003">
    <property type="entry name" value="Haloacid_Dehalogenase"/>
    <property type="match status" value="1"/>
</dbReference>
<dbReference type="Gene3D" id="3.40.50.1000">
    <property type="entry name" value="HAD superfamily/HAD-like"/>
    <property type="match status" value="1"/>
</dbReference>
<dbReference type="AlphaFoldDB" id="A0AA96RDQ1"/>
<organism evidence="1 2">
    <name type="scientific">Paenibacillus aurantius</name>
    <dbReference type="NCBI Taxonomy" id="2918900"/>
    <lineage>
        <taxon>Bacteria</taxon>
        <taxon>Bacillati</taxon>
        <taxon>Bacillota</taxon>
        <taxon>Bacilli</taxon>
        <taxon>Bacillales</taxon>
        <taxon>Paenibacillaceae</taxon>
        <taxon>Paenibacillus</taxon>
    </lineage>
</organism>
<dbReference type="InterPro" id="IPR023198">
    <property type="entry name" value="PGP-like_dom2"/>
</dbReference>
<dbReference type="InterPro" id="IPR041492">
    <property type="entry name" value="HAD_2"/>
</dbReference>
<gene>
    <name evidence="1" type="ORF">MJA45_18750</name>
</gene>
<name>A0AA96RDQ1_9BACL</name>
<dbReference type="PANTHER" id="PTHR18901">
    <property type="entry name" value="2-DEOXYGLUCOSE-6-PHOSPHATE PHOSPHATASE 2"/>
    <property type="match status" value="1"/>
</dbReference>
<dbReference type="SFLD" id="SFLDG01135">
    <property type="entry name" value="C1.5.6:_HAD__Beta-PGM__Phospha"/>
    <property type="match status" value="1"/>
</dbReference>
<evidence type="ECO:0000313" key="1">
    <source>
        <dbReference type="EMBL" id="WNQ09656.1"/>
    </source>
</evidence>
<proteinExistence type="predicted"/>
<dbReference type="CDD" id="cd16423">
    <property type="entry name" value="HAD_BPGM-like"/>
    <property type="match status" value="1"/>
</dbReference>
<dbReference type="Pfam" id="PF13419">
    <property type="entry name" value="HAD_2"/>
    <property type="match status" value="1"/>
</dbReference>
<dbReference type="InterPro" id="IPR023214">
    <property type="entry name" value="HAD_sf"/>
</dbReference>
<dbReference type="PANTHER" id="PTHR18901:SF38">
    <property type="entry name" value="PSEUDOURIDINE-5'-PHOSPHATASE"/>
    <property type="match status" value="1"/>
</dbReference>
<keyword evidence="2" id="KW-1185">Reference proteome</keyword>
<dbReference type="RefSeq" id="WP_315603429.1">
    <property type="nucleotide sequence ID" value="NZ_CP130318.1"/>
</dbReference>
<dbReference type="Gene3D" id="1.10.150.240">
    <property type="entry name" value="Putative phosphatase, domain 2"/>
    <property type="match status" value="1"/>
</dbReference>
<accession>A0AA96RDQ1</accession>
<dbReference type="InterPro" id="IPR036412">
    <property type="entry name" value="HAD-like_sf"/>
</dbReference>
<dbReference type="KEGG" id="paun:MJA45_18750"/>
<evidence type="ECO:0000313" key="2">
    <source>
        <dbReference type="Proteomes" id="UP001305702"/>
    </source>
</evidence>
<dbReference type="EMBL" id="CP130318">
    <property type="protein sequence ID" value="WNQ09656.1"/>
    <property type="molecule type" value="Genomic_DNA"/>
</dbReference>
<dbReference type="InterPro" id="IPR006439">
    <property type="entry name" value="HAD-SF_hydro_IA"/>
</dbReference>
<dbReference type="Proteomes" id="UP001305702">
    <property type="component" value="Chromosome"/>
</dbReference>